<dbReference type="EMBL" id="JAVRQU010000009">
    <property type="protein sequence ID" value="KAK5698896.1"/>
    <property type="molecule type" value="Genomic_DNA"/>
</dbReference>
<dbReference type="InterPro" id="IPR036188">
    <property type="entry name" value="FAD/NAD-bd_sf"/>
</dbReference>
<name>A0AAN7VS01_9PEZI</name>
<dbReference type="Gene3D" id="3.50.50.60">
    <property type="entry name" value="FAD/NAD(P)-binding domain"/>
    <property type="match status" value="2"/>
</dbReference>
<evidence type="ECO:0000256" key="3">
    <source>
        <dbReference type="ARBA" id="ARBA00022827"/>
    </source>
</evidence>
<evidence type="ECO:0000256" key="1">
    <source>
        <dbReference type="ARBA" id="ARBA00010139"/>
    </source>
</evidence>
<dbReference type="AlphaFoldDB" id="A0AAN7VS01"/>
<dbReference type="Pfam" id="PF00743">
    <property type="entry name" value="FMO-like"/>
    <property type="match status" value="1"/>
</dbReference>
<organism evidence="5 6">
    <name type="scientific">Elasticomyces elasticus</name>
    <dbReference type="NCBI Taxonomy" id="574655"/>
    <lineage>
        <taxon>Eukaryota</taxon>
        <taxon>Fungi</taxon>
        <taxon>Dikarya</taxon>
        <taxon>Ascomycota</taxon>
        <taxon>Pezizomycotina</taxon>
        <taxon>Dothideomycetes</taxon>
        <taxon>Dothideomycetidae</taxon>
        <taxon>Mycosphaerellales</taxon>
        <taxon>Teratosphaeriaceae</taxon>
        <taxon>Elasticomyces</taxon>
    </lineage>
</organism>
<comment type="similarity">
    <text evidence="1">Belongs to the FAD-binding monooxygenase family.</text>
</comment>
<dbReference type="Proteomes" id="UP001310594">
    <property type="component" value="Unassembled WGS sequence"/>
</dbReference>
<keyword evidence="2" id="KW-0285">Flavoprotein</keyword>
<evidence type="ECO:0008006" key="7">
    <source>
        <dbReference type="Google" id="ProtNLM"/>
    </source>
</evidence>
<reference evidence="5" key="1">
    <citation type="submission" date="2023-08" db="EMBL/GenBank/DDBJ databases">
        <title>Black Yeasts Isolated from many extreme environments.</title>
        <authorList>
            <person name="Coleine C."/>
            <person name="Stajich J.E."/>
            <person name="Selbmann L."/>
        </authorList>
    </citation>
    <scope>NUCLEOTIDE SEQUENCE</scope>
    <source>
        <strain evidence="5">CCFEE 5810</strain>
    </source>
</reference>
<accession>A0AAN7VS01</accession>
<gene>
    <name evidence="5" type="ORF">LTR97_006545</name>
</gene>
<evidence type="ECO:0000256" key="2">
    <source>
        <dbReference type="ARBA" id="ARBA00022630"/>
    </source>
</evidence>
<dbReference type="InterPro" id="IPR051209">
    <property type="entry name" value="FAD-bind_Monooxygenase_sf"/>
</dbReference>
<keyword evidence="3" id="KW-0274">FAD</keyword>
<dbReference type="GO" id="GO:0050661">
    <property type="term" value="F:NADP binding"/>
    <property type="evidence" value="ECO:0007669"/>
    <property type="project" value="InterPro"/>
</dbReference>
<keyword evidence="4" id="KW-0560">Oxidoreductase</keyword>
<dbReference type="PANTHER" id="PTHR42877:SF8">
    <property type="entry name" value="MONOOXYGENASE"/>
    <property type="match status" value="1"/>
</dbReference>
<dbReference type="InterPro" id="IPR020946">
    <property type="entry name" value="Flavin_mOase-like"/>
</dbReference>
<evidence type="ECO:0000313" key="5">
    <source>
        <dbReference type="EMBL" id="KAK5698896.1"/>
    </source>
</evidence>
<comment type="caution">
    <text evidence="5">The sequence shown here is derived from an EMBL/GenBank/DDBJ whole genome shotgun (WGS) entry which is preliminary data.</text>
</comment>
<dbReference type="PANTHER" id="PTHR42877">
    <property type="entry name" value="L-ORNITHINE N(5)-MONOOXYGENASE-RELATED"/>
    <property type="match status" value="1"/>
</dbReference>
<sequence length="568" mass="64904">MPHVNDPDLEVPDRPQCDPDKTRIIHVGMGASGLLAAHKAKKMLTNYELVCYEKNDTVGGTWFENRYPGCACDIPAHTYTFPFEPNALWSGYYAYAPEIQEYFLRFYKKHNLEPFVVLGTEVMSAEWHDLEGKWHVQLKRKDGTTFEDTCNVLINGSGVLTKWKWPTIEGLHDFKGVLAHSAYWPQDLDWTDKRVAVIGTGSSSIQMLPKLAATAKSVTVFMRNQTYIAPQFGANITNHEADLDAMDPAAAGKHQYTEKEKQRFRDDPDYHLEYRKKVEGSIVGGWDMFNRGTDLNVQVRQFMQNQMRDRLGDRDDLKERIIPTWSPGCRRLTPGEGYLEALIQKNVSCVFDGIESVNATGLKTGTGQQIDVDILACATGFDVQYLPHFRITGLGGQVMQDQTTPNVYASIAAPGFPNYFVINGPRGNWGQGCALPSHEVQMEYILQCCRKMQEDQIKSMHPKEKVTNQLNDYEDAWHKKHSIWSEDCKSWYKDNTVNGRIHIWPGSLLHHLKYLKRPRYEHYEIDYKDADNMFAFLGNGRTIGQVKYGARAPVPYIRNDEDAPWDIE</sequence>
<evidence type="ECO:0000313" key="6">
    <source>
        <dbReference type="Proteomes" id="UP001310594"/>
    </source>
</evidence>
<protein>
    <recommendedName>
        <fullName evidence="7">FAD/NAD(P)-binding domain-containing protein</fullName>
    </recommendedName>
</protein>
<dbReference type="GO" id="GO:0004499">
    <property type="term" value="F:N,N-dimethylaniline monooxygenase activity"/>
    <property type="evidence" value="ECO:0007669"/>
    <property type="project" value="InterPro"/>
</dbReference>
<dbReference type="GO" id="GO:0050660">
    <property type="term" value="F:flavin adenine dinucleotide binding"/>
    <property type="evidence" value="ECO:0007669"/>
    <property type="project" value="InterPro"/>
</dbReference>
<dbReference type="SUPFAM" id="SSF51905">
    <property type="entry name" value="FAD/NAD(P)-binding domain"/>
    <property type="match status" value="3"/>
</dbReference>
<evidence type="ECO:0000256" key="4">
    <source>
        <dbReference type="ARBA" id="ARBA00023002"/>
    </source>
</evidence>
<proteinExistence type="inferred from homology"/>